<gene>
    <name evidence="9" type="ORF">E3J59_06850</name>
</gene>
<feature type="transmembrane region" description="Helical" evidence="7">
    <location>
        <begin position="37"/>
        <end position="59"/>
    </location>
</feature>
<dbReference type="Proteomes" id="UP000320679">
    <property type="component" value="Unassembled WGS sequence"/>
</dbReference>
<accession>A0A523UKX3</accession>
<evidence type="ECO:0000256" key="6">
    <source>
        <dbReference type="ARBA" id="ARBA00023136"/>
    </source>
</evidence>
<protein>
    <submittedName>
        <fullName evidence="9">ABC transporter permease</fullName>
    </submittedName>
</protein>
<evidence type="ECO:0000259" key="8">
    <source>
        <dbReference type="PROSITE" id="PS50928"/>
    </source>
</evidence>
<evidence type="ECO:0000256" key="2">
    <source>
        <dbReference type="ARBA" id="ARBA00022448"/>
    </source>
</evidence>
<dbReference type="PROSITE" id="PS50928">
    <property type="entry name" value="ABC_TM1"/>
    <property type="match status" value="1"/>
</dbReference>
<evidence type="ECO:0000256" key="4">
    <source>
        <dbReference type="ARBA" id="ARBA00022692"/>
    </source>
</evidence>
<evidence type="ECO:0000256" key="5">
    <source>
        <dbReference type="ARBA" id="ARBA00022989"/>
    </source>
</evidence>
<evidence type="ECO:0000313" key="10">
    <source>
        <dbReference type="Proteomes" id="UP000320679"/>
    </source>
</evidence>
<dbReference type="CDD" id="cd06261">
    <property type="entry name" value="TM_PBP2"/>
    <property type="match status" value="1"/>
</dbReference>
<feature type="transmembrane region" description="Helical" evidence="7">
    <location>
        <begin position="277"/>
        <end position="300"/>
    </location>
</feature>
<organism evidence="9 10">
    <name type="scientific">Aerophobetes bacterium</name>
    <dbReference type="NCBI Taxonomy" id="2030807"/>
    <lineage>
        <taxon>Bacteria</taxon>
        <taxon>Candidatus Aerophobota</taxon>
    </lineage>
</organism>
<dbReference type="AlphaFoldDB" id="A0A523UKX3"/>
<keyword evidence="2 7" id="KW-0813">Transport</keyword>
<feature type="transmembrane region" description="Helical" evidence="7">
    <location>
        <begin position="223"/>
        <end position="256"/>
    </location>
</feature>
<reference evidence="9 10" key="1">
    <citation type="submission" date="2019-03" db="EMBL/GenBank/DDBJ databases">
        <title>Metabolic potential of uncultured bacteria and archaea associated with petroleum seepage in deep-sea sediments.</title>
        <authorList>
            <person name="Dong X."/>
            <person name="Hubert C."/>
        </authorList>
    </citation>
    <scope>NUCLEOTIDE SEQUENCE [LARGE SCALE GENOMIC DNA]</scope>
    <source>
        <strain evidence="9">E29_bin78</strain>
    </source>
</reference>
<feature type="non-terminal residue" evidence="9">
    <location>
        <position position="303"/>
    </location>
</feature>
<keyword evidence="6 7" id="KW-0472">Membrane</keyword>
<keyword evidence="4 7" id="KW-0812">Transmembrane</keyword>
<dbReference type="GO" id="GO:0055085">
    <property type="term" value="P:transmembrane transport"/>
    <property type="evidence" value="ECO:0007669"/>
    <property type="project" value="InterPro"/>
</dbReference>
<keyword evidence="3" id="KW-1003">Cell membrane</keyword>
<dbReference type="InterPro" id="IPR050366">
    <property type="entry name" value="BP-dependent_transpt_permease"/>
</dbReference>
<name>A0A523UKX3_UNCAE</name>
<dbReference type="EMBL" id="SOJK01000285">
    <property type="protein sequence ID" value="TET43170.1"/>
    <property type="molecule type" value="Genomic_DNA"/>
</dbReference>
<evidence type="ECO:0000256" key="7">
    <source>
        <dbReference type="RuleBase" id="RU363032"/>
    </source>
</evidence>
<feature type="transmembrane region" description="Helical" evidence="7">
    <location>
        <begin position="111"/>
        <end position="132"/>
    </location>
</feature>
<dbReference type="Gene3D" id="1.10.3720.10">
    <property type="entry name" value="MetI-like"/>
    <property type="match status" value="1"/>
</dbReference>
<dbReference type="PANTHER" id="PTHR43386">
    <property type="entry name" value="OLIGOPEPTIDE TRANSPORT SYSTEM PERMEASE PROTEIN APPC"/>
    <property type="match status" value="1"/>
</dbReference>
<dbReference type="InterPro" id="IPR035906">
    <property type="entry name" value="MetI-like_sf"/>
</dbReference>
<dbReference type="InterPro" id="IPR000515">
    <property type="entry name" value="MetI-like"/>
</dbReference>
<proteinExistence type="inferred from homology"/>
<comment type="subcellular location">
    <subcellularLocation>
        <location evidence="1 7">Cell membrane</location>
        <topology evidence="1 7">Multi-pass membrane protein</topology>
    </subcellularLocation>
</comment>
<keyword evidence="5 7" id="KW-1133">Transmembrane helix</keyword>
<comment type="caution">
    <text evidence="9">The sequence shown here is derived from an EMBL/GenBank/DDBJ whole genome shotgun (WGS) entry which is preliminary data.</text>
</comment>
<evidence type="ECO:0000256" key="3">
    <source>
        <dbReference type="ARBA" id="ARBA00022475"/>
    </source>
</evidence>
<comment type="similarity">
    <text evidence="7">Belongs to the binding-protein-dependent transport system permease family.</text>
</comment>
<dbReference type="SUPFAM" id="SSF161098">
    <property type="entry name" value="MetI-like"/>
    <property type="match status" value="1"/>
</dbReference>
<dbReference type="GO" id="GO:0005886">
    <property type="term" value="C:plasma membrane"/>
    <property type="evidence" value="ECO:0007669"/>
    <property type="project" value="UniProtKB-SubCell"/>
</dbReference>
<dbReference type="PANTHER" id="PTHR43386:SF1">
    <property type="entry name" value="D,D-DIPEPTIDE TRANSPORT SYSTEM PERMEASE PROTEIN DDPC-RELATED"/>
    <property type="match status" value="1"/>
</dbReference>
<evidence type="ECO:0000313" key="9">
    <source>
        <dbReference type="EMBL" id="TET43170.1"/>
    </source>
</evidence>
<dbReference type="Pfam" id="PF12911">
    <property type="entry name" value="OppC_N"/>
    <property type="match status" value="1"/>
</dbReference>
<evidence type="ECO:0000256" key="1">
    <source>
        <dbReference type="ARBA" id="ARBA00004651"/>
    </source>
</evidence>
<sequence length="303" mass="33114">MSRLKSKSISLDELRKSLRPRVEELNFSLHRIKKSPLSLIGLSLILLFAAIAILAPQLAPPERIHETYRIPRDGYAAVPRPPSAEHIFGTTEGQYDVYYGVIWGTRTAFRIGFMVVGTTFLIGLVLGSLAGYYGGILDEVIMRVVDIFMSVPTLILAMAIVTALGHSLDNVMKALIIVGWPIYARLIRGDVLAVREEDYVSAARAVGCSSPLIVLKHVLPNSIYPMLILASLDIGAVVLVAAALSFLGLGAPVGYADWGQMVSFARNWIVGPPKNPLAYWHTITIPGLFMLFFVLGWNLLGDA</sequence>
<dbReference type="Pfam" id="PF00528">
    <property type="entry name" value="BPD_transp_1"/>
    <property type="match status" value="1"/>
</dbReference>
<feature type="transmembrane region" description="Helical" evidence="7">
    <location>
        <begin position="144"/>
        <end position="165"/>
    </location>
</feature>
<feature type="domain" description="ABC transmembrane type-1" evidence="8">
    <location>
        <begin position="109"/>
        <end position="301"/>
    </location>
</feature>
<dbReference type="InterPro" id="IPR025966">
    <property type="entry name" value="OppC_N"/>
</dbReference>